<evidence type="ECO:0000259" key="11">
    <source>
        <dbReference type="Pfam" id="PF08244"/>
    </source>
</evidence>
<dbReference type="PANTHER" id="PTHR43101">
    <property type="entry name" value="BETA-FRUCTOSIDASE"/>
    <property type="match status" value="1"/>
</dbReference>
<dbReference type="EMBL" id="NGKU01000001">
    <property type="protein sequence ID" value="OTN77917.1"/>
    <property type="molecule type" value="Genomic_DNA"/>
</dbReference>
<comment type="subcellular location">
    <subcellularLocation>
        <location evidence="9">Cytoplasm</location>
    </subcellularLocation>
</comment>
<dbReference type="InterPro" id="IPR013189">
    <property type="entry name" value="Glyco_hydro_32_C"/>
</dbReference>
<keyword evidence="13" id="KW-1185">Reference proteome</keyword>
<proteinExistence type="inferred from homology"/>
<evidence type="ECO:0000256" key="5">
    <source>
        <dbReference type="ARBA" id="ARBA00022801"/>
    </source>
</evidence>
<dbReference type="InterPro" id="IPR013148">
    <property type="entry name" value="Glyco_hydro_32_N"/>
</dbReference>
<dbReference type="GO" id="GO:0005737">
    <property type="term" value="C:cytoplasm"/>
    <property type="evidence" value="ECO:0007669"/>
    <property type="project" value="UniProtKB-SubCell"/>
</dbReference>
<organism evidence="12 13">
    <name type="scientific">Candidatus Enterococcus testudinis</name>
    <dbReference type="NCBI Taxonomy" id="1834191"/>
    <lineage>
        <taxon>Bacteria</taxon>
        <taxon>Bacillati</taxon>
        <taxon>Bacillota</taxon>
        <taxon>Bacilli</taxon>
        <taxon>Lactobacillales</taxon>
        <taxon>Enterococcaceae</taxon>
        <taxon>Enterococcus</taxon>
    </lineage>
</organism>
<sequence>MNLTEKRKDTIEQANHFIAQSKHQVNQQYRHQYHLMAPIGWINDPNGFIFFQGAYHLFYQYYPYDSQWGPMHWGHSKSTDMIHWEHLPVALAPDQWYDKDGCFSGSALEKDGLLYLMYTGHRIEEGKTYQTQCIAISKDGIHFEKLENNPVIGESILGKEGSIHDFRDPKVFVHGESYFAVVATKTEHDRGRILLFSSEDCLNWQFYSVLLEGDASQGIMWECPDLFHLDGKDVLILSPIQIEKNGYEYHNISSTMACIGKMDWQTGKLEVETSHEIDFGLDFYAPQTTLGADNQRIMIAWMQMWGRTLPTHVLGHRWAGSMTLPRTLHVRNERLVQEPFPQIHDALDLQLNEEQIIVNEHPIVYRRVIEDNTYLRLVIQLNEAREFTFTLAGLQLSYSYDKEALTLSRENVGHVISGDEQPILTQRTIQTPLIEDCLTLEIFRDTSSIEVFISGQETITTTFYEEEKNKDLIFSATGNAIIQQLDIGQVMV</sequence>
<dbReference type="Gene3D" id="2.115.10.20">
    <property type="entry name" value="Glycosyl hydrolase domain, family 43"/>
    <property type="match status" value="1"/>
</dbReference>
<comment type="catalytic activity">
    <reaction evidence="8">
        <text>Hydrolysis of terminal non-reducing beta-D-fructofuranoside residues in beta-D-fructofuranosides.</text>
        <dbReference type="EC" id="3.2.1.26"/>
    </reaction>
</comment>
<evidence type="ECO:0000256" key="8">
    <source>
        <dbReference type="RuleBase" id="RU362110"/>
    </source>
</evidence>
<dbReference type="AlphaFoldDB" id="A0A242AA36"/>
<dbReference type="OrthoDB" id="9759709at2"/>
<name>A0A242AA36_9ENTE</name>
<dbReference type="Gene3D" id="2.60.120.560">
    <property type="entry name" value="Exo-inulinase, domain 1"/>
    <property type="match status" value="1"/>
</dbReference>
<dbReference type="Pfam" id="PF08244">
    <property type="entry name" value="Glyco_hydro_32C"/>
    <property type="match status" value="1"/>
</dbReference>
<dbReference type="InterPro" id="IPR001362">
    <property type="entry name" value="Glyco_hydro_32"/>
</dbReference>
<dbReference type="Proteomes" id="UP000195043">
    <property type="component" value="Unassembled WGS sequence"/>
</dbReference>
<comment type="pathway">
    <text evidence="1 9">Glycan biosynthesis; sucrose metabolism.</text>
</comment>
<dbReference type="GO" id="GO:0004564">
    <property type="term" value="F:beta-fructofuranosidase activity"/>
    <property type="evidence" value="ECO:0007669"/>
    <property type="project" value="UniProtKB-EC"/>
</dbReference>
<dbReference type="InterPro" id="IPR023296">
    <property type="entry name" value="Glyco_hydro_beta-prop_sf"/>
</dbReference>
<feature type="domain" description="Glycosyl hydrolase family 32 N-terminal" evidence="10">
    <location>
        <begin position="34"/>
        <end position="339"/>
    </location>
</feature>
<dbReference type="UniPathway" id="UPA00238"/>
<dbReference type="NCBIfam" id="TIGR01322">
    <property type="entry name" value="scrB_fam"/>
    <property type="match status" value="1"/>
</dbReference>
<dbReference type="InterPro" id="IPR051214">
    <property type="entry name" value="GH32_Enzymes"/>
</dbReference>
<keyword evidence="5 8" id="KW-0378">Hydrolase</keyword>
<accession>A0A242AA36</accession>
<protein>
    <recommendedName>
        <fullName evidence="4 8">Sucrose-6-phosphate hydrolase</fullName>
        <ecNumber evidence="3 8">3.2.1.26</ecNumber>
    </recommendedName>
    <alternativeName>
        <fullName evidence="7 9">Invertase</fullName>
    </alternativeName>
</protein>
<keyword evidence="9" id="KW-0119">Carbohydrate metabolism</keyword>
<evidence type="ECO:0000256" key="6">
    <source>
        <dbReference type="ARBA" id="ARBA00023295"/>
    </source>
</evidence>
<keyword evidence="6 8" id="KW-0326">Glycosidase</keyword>
<dbReference type="RefSeq" id="WP_086275870.1">
    <property type="nucleotide sequence ID" value="NZ_NGKU01000001.1"/>
</dbReference>
<dbReference type="EC" id="3.2.1.26" evidence="3 8"/>
<evidence type="ECO:0000313" key="12">
    <source>
        <dbReference type="EMBL" id="OTN77917.1"/>
    </source>
</evidence>
<dbReference type="PANTHER" id="PTHR43101:SF1">
    <property type="entry name" value="BETA-FRUCTOSIDASE"/>
    <property type="match status" value="1"/>
</dbReference>
<evidence type="ECO:0000313" key="13">
    <source>
        <dbReference type="Proteomes" id="UP000195043"/>
    </source>
</evidence>
<dbReference type="InterPro" id="IPR006232">
    <property type="entry name" value="Suc6P_hydrolase"/>
</dbReference>
<evidence type="ECO:0000256" key="9">
    <source>
        <dbReference type="RuleBase" id="RU365015"/>
    </source>
</evidence>
<dbReference type="SMART" id="SM00640">
    <property type="entry name" value="Glyco_32"/>
    <property type="match status" value="1"/>
</dbReference>
<dbReference type="CDD" id="cd08996">
    <property type="entry name" value="GH32_FFase"/>
    <property type="match status" value="1"/>
</dbReference>
<comment type="caution">
    <text evidence="12">The sequence shown here is derived from an EMBL/GenBank/DDBJ whole genome shotgun (WGS) entry which is preliminary data.</text>
</comment>
<dbReference type="SUPFAM" id="SSF75005">
    <property type="entry name" value="Arabinanase/levansucrase/invertase"/>
    <property type="match status" value="1"/>
</dbReference>
<evidence type="ECO:0000256" key="7">
    <source>
        <dbReference type="ARBA" id="ARBA00033367"/>
    </source>
</evidence>
<dbReference type="STRING" id="1834191.A5886_003018"/>
<comment type="similarity">
    <text evidence="2 8">Belongs to the glycosyl hydrolase 32 family.</text>
</comment>
<evidence type="ECO:0000256" key="1">
    <source>
        <dbReference type="ARBA" id="ARBA00004914"/>
    </source>
</evidence>
<dbReference type="InterPro" id="IPR013320">
    <property type="entry name" value="ConA-like_dom_sf"/>
</dbReference>
<reference evidence="12 13" key="1">
    <citation type="submission" date="2017-05" db="EMBL/GenBank/DDBJ databases">
        <title>The Genome Sequence of Enterococcus sp. 8G7_MSG3316.</title>
        <authorList>
            <consortium name="The Broad Institute Genomics Platform"/>
            <consortium name="The Broad Institute Genomic Center for Infectious Diseases"/>
            <person name="Earl A."/>
            <person name="Manson A."/>
            <person name="Schwartman J."/>
            <person name="Gilmore M."/>
            <person name="Abouelleil A."/>
            <person name="Cao P."/>
            <person name="Chapman S."/>
            <person name="Cusick C."/>
            <person name="Shea T."/>
            <person name="Young S."/>
            <person name="Neafsey D."/>
            <person name="Nusbaum C."/>
            <person name="Birren B."/>
        </authorList>
    </citation>
    <scope>NUCLEOTIDE SEQUENCE [LARGE SCALE GENOMIC DNA]</scope>
    <source>
        <strain evidence="12 13">8G7_MSG3316</strain>
    </source>
</reference>
<gene>
    <name evidence="12" type="ORF">A5886_003018</name>
</gene>
<evidence type="ECO:0000259" key="10">
    <source>
        <dbReference type="Pfam" id="PF00251"/>
    </source>
</evidence>
<evidence type="ECO:0000256" key="4">
    <source>
        <dbReference type="ARBA" id="ARBA00019623"/>
    </source>
</evidence>
<feature type="domain" description="Glycosyl hydrolase family 32 C-terminal" evidence="11">
    <location>
        <begin position="383"/>
        <end position="486"/>
    </location>
</feature>
<evidence type="ECO:0000256" key="2">
    <source>
        <dbReference type="ARBA" id="ARBA00009902"/>
    </source>
</evidence>
<keyword evidence="9" id="KW-0963">Cytoplasm</keyword>
<evidence type="ECO:0000256" key="3">
    <source>
        <dbReference type="ARBA" id="ARBA00012758"/>
    </source>
</evidence>
<comment type="function">
    <text evidence="9">Enables the bacterium to metabolize sucrose as a sole carbon source.</text>
</comment>
<dbReference type="SUPFAM" id="SSF49899">
    <property type="entry name" value="Concanavalin A-like lectins/glucanases"/>
    <property type="match status" value="1"/>
</dbReference>
<dbReference type="Pfam" id="PF00251">
    <property type="entry name" value="Glyco_hydro_32N"/>
    <property type="match status" value="1"/>
</dbReference>
<dbReference type="GO" id="GO:0005985">
    <property type="term" value="P:sucrose metabolic process"/>
    <property type="evidence" value="ECO:0007669"/>
    <property type="project" value="UniProtKB-UniPathway"/>
</dbReference>